<reference evidence="6 7" key="1">
    <citation type="journal article" date="2017" name="Int. J. Syst. Evol. Microbiol.">
        <title>Ramlibacter alkalitolerans sp. nov., alkali-tolerant bacterium isolated from soil of ginseng.</title>
        <authorList>
            <person name="Lee D.H."/>
            <person name="Cha C.J."/>
        </authorList>
    </citation>
    <scope>NUCLEOTIDE SEQUENCE [LARGE SCALE GENOMIC DNA]</scope>
    <source>
        <strain evidence="6 7">KACC 19305</strain>
    </source>
</reference>
<comment type="caution">
    <text evidence="6">The sequence shown here is derived from an EMBL/GenBank/DDBJ whole genome shotgun (WGS) entry which is preliminary data.</text>
</comment>
<feature type="domain" description="Cytochrome c" evidence="5">
    <location>
        <begin position="319"/>
        <end position="409"/>
    </location>
</feature>
<sequence>MTALRSRPARVAAIVLSLVLGLAAAVAWLNVRGEEDPSAAAAARAPTPELLARGAYLARAGNCAACHTDRGGAAYAGGKGIATPFGTVYAGNLTPDRETGIGAWSAADFWRALHHGRSRDGRLLYPAFPYPDYTLVTREDSDALYAFLRSQAPVRQATRAHDLRFPYNTQAALAVWRALFFSPATFHPEAAKSAEWNRGAYLVRGLGHCQACHAPRNAFGATQEDRELGGGLIPLQNWYAPSLAAPGEAGVQGWSGEEIVRLLKDGTSARGATVGPMAEVVFGSTQHLEDKDLWAIASFLRELPQQAPPARASEPASRDVLALGEKIYQDRCAECHGAQGEGRGSAYPALAGHRTVTMGSSANLVKVILGGGFPPTTGGNPRPYGMPPFGQSLNDDEVAAVASFVRGAWGNPASRVTALDVQRLR</sequence>
<dbReference type="PANTHER" id="PTHR35008">
    <property type="entry name" value="BLL4482 PROTEIN-RELATED"/>
    <property type="match status" value="1"/>
</dbReference>
<dbReference type="InterPro" id="IPR036909">
    <property type="entry name" value="Cyt_c-like_dom_sf"/>
</dbReference>
<protein>
    <submittedName>
        <fullName evidence="6">Cytochrome c</fullName>
    </submittedName>
</protein>
<organism evidence="6 7">
    <name type="scientific">Ramlibacter alkalitolerans</name>
    <dbReference type="NCBI Taxonomy" id="2039631"/>
    <lineage>
        <taxon>Bacteria</taxon>
        <taxon>Pseudomonadati</taxon>
        <taxon>Pseudomonadota</taxon>
        <taxon>Betaproteobacteria</taxon>
        <taxon>Burkholderiales</taxon>
        <taxon>Comamonadaceae</taxon>
        <taxon>Ramlibacter</taxon>
    </lineage>
</organism>
<dbReference type="InterPro" id="IPR009056">
    <property type="entry name" value="Cyt_c-like_dom"/>
</dbReference>
<dbReference type="InterPro" id="IPR051459">
    <property type="entry name" value="Cytochrome_c-type_DH"/>
</dbReference>
<keyword evidence="7" id="KW-1185">Reference proteome</keyword>
<dbReference type="PIRSF" id="PIRSF000018">
    <property type="entry name" value="Mb_ADH_cyt_c"/>
    <property type="match status" value="1"/>
</dbReference>
<dbReference type="InterPro" id="IPR014353">
    <property type="entry name" value="Membr-bd_ADH_cyt_c"/>
</dbReference>
<evidence type="ECO:0000256" key="2">
    <source>
        <dbReference type="ARBA" id="ARBA00022723"/>
    </source>
</evidence>
<evidence type="ECO:0000256" key="4">
    <source>
        <dbReference type="PROSITE-ProRule" id="PRU00433"/>
    </source>
</evidence>
<evidence type="ECO:0000256" key="3">
    <source>
        <dbReference type="ARBA" id="ARBA00023004"/>
    </source>
</evidence>
<proteinExistence type="predicted"/>
<dbReference type="PANTHER" id="PTHR35008:SF4">
    <property type="entry name" value="BLL4482 PROTEIN"/>
    <property type="match status" value="1"/>
</dbReference>
<dbReference type="RefSeq" id="WP_201688535.1">
    <property type="nucleotide sequence ID" value="NZ_JAEQND010000004.1"/>
</dbReference>
<evidence type="ECO:0000256" key="1">
    <source>
        <dbReference type="ARBA" id="ARBA00022617"/>
    </source>
</evidence>
<dbReference type="Proteomes" id="UP000622707">
    <property type="component" value="Unassembled WGS sequence"/>
</dbReference>
<feature type="domain" description="Cytochrome c" evidence="5">
    <location>
        <begin position="49"/>
        <end position="152"/>
    </location>
</feature>
<keyword evidence="3 4" id="KW-0408">Iron</keyword>
<dbReference type="SUPFAM" id="SSF46626">
    <property type="entry name" value="Cytochrome c"/>
    <property type="match status" value="3"/>
</dbReference>
<dbReference type="Pfam" id="PF00034">
    <property type="entry name" value="Cytochrom_C"/>
    <property type="match status" value="2"/>
</dbReference>
<accession>A0ABS1JLV5</accession>
<keyword evidence="1 4" id="KW-0349">Heme</keyword>
<evidence type="ECO:0000259" key="5">
    <source>
        <dbReference type="PROSITE" id="PS51007"/>
    </source>
</evidence>
<keyword evidence="2 4" id="KW-0479">Metal-binding</keyword>
<dbReference type="PROSITE" id="PS51007">
    <property type="entry name" value="CYTC"/>
    <property type="match status" value="3"/>
</dbReference>
<dbReference type="EMBL" id="JAEQND010000004">
    <property type="protein sequence ID" value="MBL0425178.1"/>
    <property type="molecule type" value="Genomic_DNA"/>
</dbReference>
<name>A0ABS1JLV5_9BURK</name>
<evidence type="ECO:0000313" key="6">
    <source>
        <dbReference type="EMBL" id="MBL0425178.1"/>
    </source>
</evidence>
<gene>
    <name evidence="6" type="ORF">JI746_08665</name>
</gene>
<evidence type="ECO:0000313" key="7">
    <source>
        <dbReference type="Proteomes" id="UP000622707"/>
    </source>
</evidence>
<dbReference type="Gene3D" id="1.10.760.10">
    <property type="entry name" value="Cytochrome c-like domain"/>
    <property type="match status" value="3"/>
</dbReference>
<feature type="domain" description="Cytochrome c" evidence="5">
    <location>
        <begin position="194"/>
        <end position="304"/>
    </location>
</feature>